<keyword evidence="4" id="KW-1185">Reference proteome</keyword>
<dbReference type="Proteomes" id="UP001457282">
    <property type="component" value="Unassembled WGS sequence"/>
</dbReference>
<dbReference type="InterPro" id="IPR045286">
    <property type="entry name" value="FBS1-like"/>
</dbReference>
<organism evidence="3 4">
    <name type="scientific">Rubus argutus</name>
    <name type="common">Southern blackberry</name>
    <dbReference type="NCBI Taxonomy" id="59490"/>
    <lineage>
        <taxon>Eukaryota</taxon>
        <taxon>Viridiplantae</taxon>
        <taxon>Streptophyta</taxon>
        <taxon>Embryophyta</taxon>
        <taxon>Tracheophyta</taxon>
        <taxon>Spermatophyta</taxon>
        <taxon>Magnoliopsida</taxon>
        <taxon>eudicotyledons</taxon>
        <taxon>Gunneridae</taxon>
        <taxon>Pentapetalae</taxon>
        <taxon>rosids</taxon>
        <taxon>fabids</taxon>
        <taxon>Rosales</taxon>
        <taxon>Rosaceae</taxon>
        <taxon>Rosoideae</taxon>
        <taxon>Rosoideae incertae sedis</taxon>
        <taxon>Rubus</taxon>
    </lineage>
</organism>
<evidence type="ECO:0000313" key="4">
    <source>
        <dbReference type="Proteomes" id="UP001457282"/>
    </source>
</evidence>
<dbReference type="SUPFAM" id="SSF81383">
    <property type="entry name" value="F-box domain"/>
    <property type="match status" value="1"/>
</dbReference>
<dbReference type="PROSITE" id="PS50181">
    <property type="entry name" value="FBOX"/>
    <property type="match status" value="1"/>
</dbReference>
<evidence type="ECO:0000313" key="3">
    <source>
        <dbReference type="EMBL" id="KAK9936256.1"/>
    </source>
</evidence>
<protein>
    <recommendedName>
        <fullName evidence="2">F-box domain-containing protein</fullName>
    </recommendedName>
</protein>
<gene>
    <name evidence="3" type="ORF">M0R45_013106</name>
</gene>
<evidence type="ECO:0000259" key="2">
    <source>
        <dbReference type="PROSITE" id="PS50181"/>
    </source>
</evidence>
<dbReference type="InterPro" id="IPR036047">
    <property type="entry name" value="F-box-like_dom_sf"/>
</dbReference>
<comment type="caution">
    <text evidence="3">The sequence shown here is derived from an EMBL/GenBank/DDBJ whole genome shotgun (WGS) entry which is preliminary data.</text>
</comment>
<proteinExistence type="predicted"/>
<feature type="domain" description="F-box" evidence="2">
    <location>
        <begin position="60"/>
        <end position="110"/>
    </location>
</feature>
<feature type="region of interest" description="Disordered" evidence="1">
    <location>
        <begin position="127"/>
        <end position="149"/>
    </location>
</feature>
<dbReference type="InterPro" id="IPR001810">
    <property type="entry name" value="F-box_dom"/>
</dbReference>
<reference evidence="3 4" key="1">
    <citation type="journal article" date="2023" name="G3 (Bethesda)">
        <title>A chromosome-length genome assembly and annotation of blackberry (Rubus argutus, cv. 'Hillquist').</title>
        <authorList>
            <person name="Bruna T."/>
            <person name="Aryal R."/>
            <person name="Dudchenko O."/>
            <person name="Sargent D.J."/>
            <person name="Mead D."/>
            <person name="Buti M."/>
            <person name="Cavallini A."/>
            <person name="Hytonen T."/>
            <person name="Andres J."/>
            <person name="Pham M."/>
            <person name="Weisz D."/>
            <person name="Mascagni F."/>
            <person name="Usai G."/>
            <person name="Natali L."/>
            <person name="Bassil N."/>
            <person name="Fernandez G.E."/>
            <person name="Lomsadze A."/>
            <person name="Armour M."/>
            <person name="Olukolu B."/>
            <person name="Poorten T."/>
            <person name="Britton C."/>
            <person name="Davik J."/>
            <person name="Ashrafi H."/>
            <person name="Aiden E.L."/>
            <person name="Borodovsky M."/>
            <person name="Worthington M."/>
        </authorList>
    </citation>
    <scope>NUCLEOTIDE SEQUENCE [LARGE SCALE GENOMIC DNA]</scope>
    <source>
        <strain evidence="3">PI 553951</strain>
    </source>
</reference>
<dbReference type="AlphaFoldDB" id="A0AAW1XHC3"/>
<dbReference type="EMBL" id="JBEDUW010000003">
    <property type="protein sequence ID" value="KAK9936256.1"/>
    <property type="molecule type" value="Genomic_DNA"/>
</dbReference>
<name>A0AAW1XHC3_RUBAR</name>
<dbReference type="PANTHER" id="PTHR34049:SF1">
    <property type="entry name" value="F-BOX PROTEIN SKIP27"/>
    <property type="match status" value="1"/>
</dbReference>
<dbReference type="PANTHER" id="PTHR34049">
    <property type="entry name" value="F-BOX PROTEIN SKIP27"/>
    <property type="match status" value="1"/>
</dbReference>
<accession>A0AAW1XHC3</accession>
<sequence length="180" mass="20567">MALGKKCPTRSLKRSVSFGGEARALGRKRIGISDFGDSDWSPKTPLKKQRSGRFDFDTEASQLEALPQEILIKILCGVDHEDLKQLFHVSKPIREATLIAKQWHFAYSTPRKVRAFRTKIDFSDSNEDDLDDIEAPNAPRQQKLRRPLPSRKKLEEISVNLLDSLEEGMRKGLFMEDDQV</sequence>
<evidence type="ECO:0000256" key="1">
    <source>
        <dbReference type="SAM" id="MobiDB-lite"/>
    </source>
</evidence>